<feature type="transmembrane region" description="Helical" evidence="1">
    <location>
        <begin position="81"/>
        <end position="104"/>
    </location>
</feature>
<evidence type="ECO:0000313" key="3">
    <source>
        <dbReference type="Proteomes" id="UP000024404"/>
    </source>
</evidence>
<organism evidence="2 3">
    <name type="scientific">Onchocerca volvulus</name>
    <dbReference type="NCBI Taxonomy" id="6282"/>
    <lineage>
        <taxon>Eukaryota</taxon>
        <taxon>Metazoa</taxon>
        <taxon>Ecdysozoa</taxon>
        <taxon>Nematoda</taxon>
        <taxon>Chromadorea</taxon>
        <taxon>Rhabditida</taxon>
        <taxon>Spirurina</taxon>
        <taxon>Spiruromorpha</taxon>
        <taxon>Filarioidea</taxon>
        <taxon>Onchocercidae</taxon>
        <taxon>Onchocerca</taxon>
    </lineage>
</organism>
<dbReference type="AlphaFoldDB" id="A0A8R1XXP8"/>
<keyword evidence="3" id="KW-1185">Reference proteome</keyword>
<protein>
    <submittedName>
        <fullName evidence="2">Uncharacterized protein</fullName>
    </submittedName>
</protein>
<accession>A0A8R1XXP8</accession>
<reference evidence="2" key="2">
    <citation type="submission" date="2022-06" db="UniProtKB">
        <authorList>
            <consortium name="EnsemblMetazoa"/>
        </authorList>
    </citation>
    <scope>IDENTIFICATION</scope>
</reference>
<keyword evidence="1" id="KW-0812">Transmembrane</keyword>
<proteinExistence type="predicted"/>
<sequence>MQNGMEKICIRKRNDRYGSLNLCFMSANHNASEGKIISELAIVRESLCRNVHLFYVWSNNYYNSITAAITRTVRSIEFEQLFILELHLSLILYIIQMFSAIIMIDRKSEAGLTIPLMKRYTIIYRRIRHQKKKNEKSKQTEYAIFC</sequence>
<keyword evidence="1" id="KW-1133">Transmembrane helix</keyword>
<name>A0A8R1XXP8_ONCVO</name>
<reference evidence="3" key="1">
    <citation type="submission" date="2013-10" db="EMBL/GenBank/DDBJ databases">
        <title>Genome sequencing of Onchocerca volvulus.</title>
        <authorList>
            <person name="Cotton J."/>
            <person name="Tsai J."/>
            <person name="Stanley E."/>
            <person name="Tracey A."/>
            <person name="Holroyd N."/>
            <person name="Lustigman S."/>
            <person name="Berriman M."/>
        </authorList>
    </citation>
    <scope>NUCLEOTIDE SEQUENCE</scope>
</reference>
<dbReference type="EMBL" id="CMVM020000161">
    <property type="status" value="NOT_ANNOTATED_CDS"/>
    <property type="molecule type" value="Genomic_DNA"/>
</dbReference>
<dbReference type="Proteomes" id="UP000024404">
    <property type="component" value="Unassembled WGS sequence"/>
</dbReference>
<keyword evidence="1" id="KW-0472">Membrane</keyword>
<dbReference type="EnsemblMetazoa" id="OVOC5875.1">
    <property type="protein sequence ID" value="OVOC5875.1"/>
    <property type="gene ID" value="WBGene00242684"/>
</dbReference>
<evidence type="ECO:0000313" key="2">
    <source>
        <dbReference type="EnsemblMetazoa" id="OVOC5875.1"/>
    </source>
</evidence>
<evidence type="ECO:0000256" key="1">
    <source>
        <dbReference type="SAM" id="Phobius"/>
    </source>
</evidence>